<dbReference type="PANTHER" id="PTHR48086">
    <property type="entry name" value="SODIUM/PROLINE SYMPORTER-RELATED"/>
    <property type="match status" value="1"/>
</dbReference>
<evidence type="ECO:0000256" key="3">
    <source>
        <dbReference type="ARBA" id="ARBA00022448"/>
    </source>
</evidence>
<dbReference type="InterPro" id="IPR050277">
    <property type="entry name" value="Sodium:Solute_Symporter"/>
</dbReference>
<dbReference type="GO" id="GO:0046942">
    <property type="term" value="P:carboxylic acid transport"/>
    <property type="evidence" value="ECO:0007669"/>
    <property type="project" value="UniProtKB-ARBA"/>
</dbReference>
<comment type="caution">
    <text evidence="10">The sequence shown here is derived from an EMBL/GenBank/DDBJ whole genome shotgun (WGS) entry which is preliminary data.</text>
</comment>
<proteinExistence type="inferred from homology"/>
<evidence type="ECO:0000256" key="1">
    <source>
        <dbReference type="ARBA" id="ARBA00004141"/>
    </source>
</evidence>
<feature type="transmembrane region" description="Helical" evidence="9">
    <location>
        <begin position="267"/>
        <end position="288"/>
    </location>
</feature>
<feature type="transmembrane region" description="Helical" evidence="9">
    <location>
        <begin position="230"/>
        <end position="247"/>
    </location>
</feature>
<feature type="transmembrane region" description="Helical" evidence="9">
    <location>
        <begin position="379"/>
        <end position="401"/>
    </location>
</feature>
<reference evidence="10" key="1">
    <citation type="submission" date="2018-12" db="EMBL/GenBank/DDBJ databases">
        <authorList>
            <person name="Sun L."/>
            <person name="Chen Z."/>
        </authorList>
    </citation>
    <scope>NUCLEOTIDE SEQUENCE [LARGE SCALE GENOMIC DNA]</scope>
    <source>
        <strain evidence="10">3-2-2</strain>
    </source>
</reference>
<feature type="transmembrane region" description="Helical" evidence="9">
    <location>
        <begin position="352"/>
        <end position="373"/>
    </location>
</feature>
<dbReference type="Proteomes" id="UP000287156">
    <property type="component" value="Unassembled WGS sequence"/>
</dbReference>
<keyword evidence="7 9" id="KW-0472">Membrane</keyword>
<evidence type="ECO:0000256" key="6">
    <source>
        <dbReference type="ARBA" id="ARBA00022989"/>
    </source>
</evidence>
<feature type="transmembrane region" description="Helical" evidence="9">
    <location>
        <begin position="75"/>
        <end position="93"/>
    </location>
</feature>
<keyword evidence="5 9" id="KW-0812">Transmembrane</keyword>
<gene>
    <name evidence="10" type="ORF">D4T97_001200</name>
</gene>
<dbReference type="GO" id="GO:0022857">
    <property type="term" value="F:transmembrane transporter activity"/>
    <property type="evidence" value="ECO:0007669"/>
    <property type="project" value="InterPro"/>
</dbReference>
<keyword evidence="6 9" id="KW-1133">Transmembrane helix</keyword>
<dbReference type="GO" id="GO:0005886">
    <property type="term" value="C:plasma membrane"/>
    <property type="evidence" value="ECO:0007669"/>
    <property type="project" value="TreeGrafter"/>
</dbReference>
<feature type="transmembrane region" description="Helical" evidence="9">
    <location>
        <begin position="150"/>
        <end position="169"/>
    </location>
</feature>
<keyword evidence="4" id="KW-1003">Cell membrane</keyword>
<sequence>MIIYKTWAIASLLIYFGVLLFVSVRKNKNETKEDFFLAGRKFPHWALAMTFVASWFGGTSALVSVDQSFEQGISAWWIIGSPSIAASIVLYFLAKAIRNVGSLSQTEIIENRYNRTAGLIVSVIVIWYMITFASSQMVALGKFFSSMFGTTYLTAIILGVSIVAVYSSIGGFRAVVLTDIIQFGLLAIGLVITAAVALKHSGGWESIQSAAAVKGQDDYFNFFANFRNNFFYLLSFGLAWIISADAWQRLAATKDEGEARKMPLGGIVFFIPLYFLVAIIGVASGALFNELPEGGIVAAITTEYLNPILGSIVFLGVAAAIMSTMSTAINTGSLYVTDFYNRYVSPNASNKTVVRVGIASTVGISLVGAIISVRIPDALWVLWMSSDILASGVLVPLIFAFIWKRGTAAGAIASLLAGSSFVLYNFMVDMGVKLPTFWPDSAERILYGLSLGLLSYIIVSYFTKPEYEKVARFLESTQSRKAVAGDDTKEKIS</sequence>
<evidence type="ECO:0000313" key="10">
    <source>
        <dbReference type="EMBL" id="RST77144.1"/>
    </source>
</evidence>
<feature type="transmembrane region" description="Helical" evidence="9">
    <location>
        <begin position="45"/>
        <end position="63"/>
    </location>
</feature>
<name>A0A429Y752_9BACI</name>
<evidence type="ECO:0000256" key="8">
    <source>
        <dbReference type="RuleBase" id="RU362091"/>
    </source>
</evidence>
<dbReference type="Pfam" id="PF00474">
    <property type="entry name" value="SSF"/>
    <property type="match status" value="1"/>
</dbReference>
<evidence type="ECO:0000256" key="2">
    <source>
        <dbReference type="ARBA" id="ARBA00006434"/>
    </source>
</evidence>
<comment type="subcellular location">
    <subcellularLocation>
        <location evidence="1">Membrane</location>
        <topology evidence="1">Multi-pass membrane protein</topology>
    </subcellularLocation>
</comment>
<feature type="transmembrane region" description="Helical" evidence="9">
    <location>
        <begin position="408"/>
        <end position="426"/>
    </location>
</feature>
<dbReference type="EMBL" id="QYTV02000001">
    <property type="protein sequence ID" value="RST77144.1"/>
    <property type="molecule type" value="Genomic_DNA"/>
</dbReference>
<evidence type="ECO:0000256" key="4">
    <source>
        <dbReference type="ARBA" id="ARBA00022475"/>
    </source>
</evidence>
<organism evidence="10 11">
    <name type="scientific">Siminovitchia acidinfaciens</name>
    <dbReference type="NCBI Taxonomy" id="2321395"/>
    <lineage>
        <taxon>Bacteria</taxon>
        <taxon>Bacillati</taxon>
        <taxon>Bacillota</taxon>
        <taxon>Bacilli</taxon>
        <taxon>Bacillales</taxon>
        <taxon>Bacillaceae</taxon>
        <taxon>Siminovitchia</taxon>
    </lineage>
</organism>
<feature type="transmembrane region" description="Helical" evidence="9">
    <location>
        <begin position="176"/>
        <end position="198"/>
    </location>
</feature>
<feature type="transmembrane region" description="Helical" evidence="9">
    <location>
        <begin position="446"/>
        <end position="463"/>
    </location>
</feature>
<evidence type="ECO:0000256" key="5">
    <source>
        <dbReference type="ARBA" id="ARBA00022692"/>
    </source>
</evidence>
<evidence type="ECO:0000256" key="7">
    <source>
        <dbReference type="ARBA" id="ARBA00023136"/>
    </source>
</evidence>
<dbReference type="RefSeq" id="WP_126046862.1">
    <property type="nucleotide sequence ID" value="NZ_QYTV02000001.1"/>
</dbReference>
<keyword evidence="11" id="KW-1185">Reference proteome</keyword>
<dbReference type="InterPro" id="IPR001734">
    <property type="entry name" value="Na/solute_symporter"/>
</dbReference>
<comment type="similarity">
    <text evidence="2 8">Belongs to the sodium:solute symporter (SSF) (TC 2.A.21) family.</text>
</comment>
<dbReference type="InterPro" id="IPR038377">
    <property type="entry name" value="Na/Glc_symporter_sf"/>
</dbReference>
<evidence type="ECO:0000313" key="11">
    <source>
        <dbReference type="Proteomes" id="UP000287156"/>
    </source>
</evidence>
<dbReference type="InterPro" id="IPR018212">
    <property type="entry name" value="Na/solute_symporter_CS"/>
</dbReference>
<protein>
    <submittedName>
        <fullName evidence="10">Sodium:solute symporter family protein</fullName>
    </submittedName>
</protein>
<dbReference type="PROSITE" id="PS50283">
    <property type="entry name" value="NA_SOLUT_SYMP_3"/>
    <property type="match status" value="1"/>
</dbReference>
<dbReference type="PANTHER" id="PTHR48086:SF7">
    <property type="entry name" value="SODIUM-SOLUTE SYMPORTER-RELATED"/>
    <property type="match status" value="1"/>
</dbReference>
<dbReference type="OrthoDB" id="9810181at2"/>
<feature type="transmembrane region" description="Helical" evidence="9">
    <location>
        <begin position="6"/>
        <end position="24"/>
    </location>
</feature>
<keyword evidence="3" id="KW-0813">Transport</keyword>
<evidence type="ECO:0000256" key="9">
    <source>
        <dbReference type="SAM" id="Phobius"/>
    </source>
</evidence>
<dbReference type="CDD" id="cd10322">
    <property type="entry name" value="SLC5sbd"/>
    <property type="match status" value="1"/>
</dbReference>
<dbReference type="PROSITE" id="PS00456">
    <property type="entry name" value="NA_SOLUT_SYMP_1"/>
    <property type="match status" value="1"/>
</dbReference>
<feature type="transmembrane region" description="Helical" evidence="9">
    <location>
        <begin position="113"/>
        <end position="130"/>
    </location>
</feature>
<dbReference type="Gene3D" id="1.20.1730.10">
    <property type="entry name" value="Sodium/glucose cotransporter"/>
    <property type="match status" value="1"/>
</dbReference>
<accession>A0A429Y752</accession>
<dbReference type="AlphaFoldDB" id="A0A429Y752"/>